<feature type="domain" description="DSBA-like thioredoxin" evidence="1">
    <location>
        <begin position="3"/>
        <end position="204"/>
    </location>
</feature>
<sequence>MKVEIWSDIMCPFCYIGKRKFENALKQFADRETVEVKWRSFELDPNMQAVPGQSIHEMLAERKGVSVEEGKRMNDYMGNVAAEVGLHYDFDRMIPTNTFLAHRFLHLASAHGLQDAGEERVFAAYFAEGKNVGDLATLAQLGAEIGLDAAEVTRTLETDAYTQQVRLDEYEAQQVGARGVPFFVFNDKYAVSGAQPTELFLEVLEKVRSEEKPVVVAGQAGAACDVDGNC</sequence>
<protein>
    <submittedName>
        <fullName evidence="2">DSBA oxidoreductase</fullName>
    </submittedName>
</protein>
<evidence type="ECO:0000259" key="1">
    <source>
        <dbReference type="Pfam" id="PF01323"/>
    </source>
</evidence>
<evidence type="ECO:0000313" key="2">
    <source>
        <dbReference type="EMBL" id="GGE99047.1"/>
    </source>
</evidence>
<dbReference type="Gene3D" id="3.40.30.10">
    <property type="entry name" value="Glutaredoxin"/>
    <property type="match status" value="1"/>
</dbReference>
<dbReference type="Pfam" id="PF01323">
    <property type="entry name" value="DSBA"/>
    <property type="match status" value="1"/>
</dbReference>
<dbReference type="InterPro" id="IPR001853">
    <property type="entry name" value="DSBA-like_thioredoxin_dom"/>
</dbReference>
<gene>
    <name evidence="2" type="primary">frnE</name>
    <name evidence="2" type="ORF">GCM10011383_07350</name>
</gene>
<dbReference type="CDD" id="cd03024">
    <property type="entry name" value="DsbA_FrnE"/>
    <property type="match status" value="1"/>
</dbReference>
<dbReference type="PANTHER" id="PTHR13887:SF41">
    <property type="entry name" value="THIOREDOXIN SUPERFAMILY PROTEIN"/>
    <property type="match status" value="1"/>
</dbReference>
<dbReference type="PANTHER" id="PTHR13887">
    <property type="entry name" value="GLUTATHIONE S-TRANSFERASE KAPPA"/>
    <property type="match status" value="1"/>
</dbReference>
<keyword evidence="3" id="KW-1185">Reference proteome</keyword>
<dbReference type="RefSeq" id="WP_188811017.1">
    <property type="nucleotide sequence ID" value="NZ_BMHT01000001.1"/>
</dbReference>
<comment type="caution">
    <text evidence="2">The sequence shown here is derived from an EMBL/GenBank/DDBJ whole genome shotgun (WGS) entry which is preliminary data.</text>
</comment>
<dbReference type="InterPro" id="IPR036249">
    <property type="entry name" value="Thioredoxin-like_sf"/>
</dbReference>
<accession>A0ABQ1TMB4</accession>
<dbReference type="Proteomes" id="UP000632273">
    <property type="component" value="Unassembled WGS sequence"/>
</dbReference>
<reference evidence="3" key="1">
    <citation type="journal article" date="2019" name="Int. J. Syst. Evol. Microbiol.">
        <title>The Global Catalogue of Microorganisms (GCM) 10K type strain sequencing project: providing services to taxonomists for standard genome sequencing and annotation.</title>
        <authorList>
            <consortium name="The Broad Institute Genomics Platform"/>
            <consortium name="The Broad Institute Genome Sequencing Center for Infectious Disease"/>
            <person name="Wu L."/>
            <person name="Ma J."/>
        </authorList>
    </citation>
    <scope>NUCLEOTIDE SEQUENCE [LARGE SCALE GENOMIC DNA]</scope>
    <source>
        <strain evidence="3">CGMCC 1.15197</strain>
    </source>
</reference>
<dbReference type="EMBL" id="BMHT01000001">
    <property type="protein sequence ID" value="GGE99047.1"/>
    <property type="molecule type" value="Genomic_DNA"/>
</dbReference>
<organism evidence="2 3">
    <name type="scientific">Hymenobacter cavernae</name>
    <dbReference type="NCBI Taxonomy" id="2044852"/>
    <lineage>
        <taxon>Bacteria</taxon>
        <taxon>Pseudomonadati</taxon>
        <taxon>Bacteroidota</taxon>
        <taxon>Cytophagia</taxon>
        <taxon>Cytophagales</taxon>
        <taxon>Hymenobacteraceae</taxon>
        <taxon>Hymenobacter</taxon>
    </lineage>
</organism>
<name>A0ABQ1TMB4_9BACT</name>
<proteinExistence type="predicted"/>
<dbReference type="SUPFAM" id="SSF52833">
    <property type="entry name" value="Thioredoxin-like"/>
    <property type="match status" value="1"/>
</dbReference>
<evidence type="ECO:0000313" key="3">
    <source>
        <dbReference type="Proteomes" id="UP000632273"/>
    </source>
</evidence>